<keyword evidence="4" id="KW-1003">Cell membrane</keyword>
<dbReference type="InterPro" id="IPR050222">
    <property type="entry name" value="MATE_MdtK"/>
</dbReference>
<keyword evidence="5 10" id="KW-0812">Transmembrane</keyword>
<protein>
    <recommendedName>
        <fullName evidence="9">Multidrug-efflux transporter</fullName>
    </recommendedName>
</protein>
<keyword evidence="3" id="KW-0050">Antiport</keyword>
<keyword evidence="7" id="KW-0406">Ion transport</keyword>
<dbReference type="InterPro" id="IPR048279">
    <property type="entry name" value="MdtK-like"/>
</dbReference>
<gene>
    <name evidence="11" type="ORF">J8C06_05770</name>
</gene>
<feature type="transmembrane region" description="Helical" evidence="10">
    <location>
        <begin position="164"/>
        <end position="183"/>
    </location>
</feature>
<feature type="transmembrane region" description="Helical" evidence="10">
    <location>
        <begin position="394"/>
        <end position="417"/>
    </location>
</feature>
<feature type="transmembrane region" description="Helical" evidence="10">
    <location>
        <begin position="362"/>
        <end position="382"/>
    </location>
</feature>
<dbReference type="Proteomes" id="UP000676506">
    <property type="component" value="Chromosome 1"/>
</dbReference>
<reference evidence="11 12" key="1">
    <citation type="submission" date="2021-03" db="EMBL/GenBank/DDBJ databases">
        <title>Genomic and phenotypic characterization of Chloracidobacterium isolates provides evidence for multiple species.</title>
        <authorList>
            <person name="Saini M.K."/>
            <person name="Costas A.M.G."/>
            <person name="Tank M."/>
            <person name="Bryant D.A."/>
        </authorList>
    </citation>
    <scope>NUCLEOTIDE SEQUENCE [LARGE SCALE GENOMIC DNA]</scope>
    <source>
        <strain evidence="11 12">BV2-C</strain>
    </source>
</reference>
<keyword evidence="6 10" id="KW-1133">Transmembrane helix</keyword>
<evidence type="ECO:0000256" key="1">
    <source>
        <dbReference type="ARBA" id="ARBA00004651"/>
    </source>
</evidence>
<evidence type="ECO:0000256" key="9">
    <source>
        <dbReference type="ARBA" id="ARBA00031636"/>
    </source>
</evidence>
<keyword evidence="12" id="KW-1185">Reference proteome</keyword>
<feature type="transmembrane region" description="Helical" evidence="10">
    <location>
        <begin position="59"/>
        <end position="81"/>
    </location>
</feature>
<sequence>MTADTPNHRVASHYTAHIKLALPVMFSQMGHLVVQMTDSIMLGHYDTTALAASSFGQSVFVVGLVFSIGFTLALTPLVGAARGANDIAAAARWLKNGAAINLAVGLLVTLLLLGAYPWLDHMGQTPQVTADAKPYYLLLVASLLPIVAFQIFRQFTEGLGNTRIAVAITGLEVLLNVGLNYALIFGNWGFPRLGIVGAGLATLAVRVAMPLAFALFFVKLSLFAPYRAALRQARWQMAAARQYLNLGVPLGGQFVLEVGAFAAGALMMGWLGEAAQAAHQIAIGIASFTFMGASGIAAATTIRVSHYLGAGEQRVMRAAGFAGAHVVLAYMGMTAVIILALRNRLPAIYTQDSAVISLSAKLLTFAAAFQVVDGLQVVMLAALRALTDAIVPTLLACVAYLLVTIPVSYGLAFHLGWREAGIWMGYVIGLALAAGMFFVRFHLLSRVPGQPPA</sequence>
<dbReference type="CDD" id="cd13131">
    <property type="entry name" value="MATE_NorM_like"/>
    <property type="match status" value="1"/>
</dbReference>
<feature type="transmembrane region" description="Helical" evidence="10">
    <location>
        <begin position="243"/>
        <end position="271"/>
    </location>
</feature>
<evidence type="ECO:0000256" key="4">
    <source>
        <dbReference type="ARBA" id="ARBA00022475"/>
    </source>
</evidence>
<dbReference type="NCBIfam" id="TIGR00797">
    <property type="entry name" value="matE"/>
    <property type="match status" value="1"/>
</dbReference>
<name>A0ABX8B4I4_9BACT</name>
<organism evidence="11 12">
    <name type="scientific">Chloracidobacterium validum</name>
    <dbReference type="NCBI Taxonomy" id="2821543"/>
    <lineage>
        <taxon>Bacteria</taxon>
        <taxon>Pseudomonadati</taxon>
        <taxon>Acidobacteriota</taxon>
        <taxon>Terriglobia</taxon>
        <taxon>Terriglobales</taxon>
        <taxon>Acidobacteriaceae</taxon>
        <taxon>Chloracidobacterium</taxon>
    </lineage>
</organism>
<dbReference type="PANTHER" id="PTHR43298">
    <property type="entry name" value="MULTIDRUG RESISTANCE PROTEIN NORM-RELATED"/>
    <property type="match status" value="1"/>
</dbReference>
<evidence type="ECO:0000313" key="12">
    <source>
        <dbReference type="Proteomes" id="UP000676506"/>
    </source>
</evidence>
<feature type="transmembrane region" description="Helical" evidence="10">
    <location>
        <begin position="93"/>
        <end position="115"/>
    </location>
</feature>
<dbReference type="PANTHER" id="PTHR43298:SF2">
    <property type="entry name" value="FMN_FAD EXPORTER YEEO-RELATED"/>
    <property type="match status" value="1"/>
</dbReference>
<keyword evidence="8 10" id="KW-0472">Membrane</keyword>
<proteinExistence type="predicted"/>
<dbReference type="Pfam" id="PF01554">
    <property type="entry name" value="MatE"/>
    <property type="match status" value="2"/>
</dbReference>
<evidence type="ECO:0000256" key="5">
    <source>
        <dbReference type="ARBA" id="ARBA00022692"/>
    </source>
</evidence>
<feature type="transmembrane region" description="Helical" evidence="10">
    <location>
        <begin position="423"/>
        <end position="443"/>
    </location>
</feature>
<evidence type="ECO:0000256" key="7">
    <source>
        <dbReference type="ARBA" id="ARBA00023065"/>
    </source>
</evidence>
<feature type="transmembrane region" description="Helical" evidence="10">
    <location>
        <begin position="135"/>
        <end position="152"/>
    </location>
</feature>
<keyword evidence="2" id="KW-0813">Transport</keyword>
<feature type="transmembrane region" description="Helical" evidence="10">
    <location>
        <begin position="195"/>
        <end position="222"/>
    </location>
</feature>
<dbReference type="EMBL" id="CP072648">
    <property type="protein sequence ID" value="QUW01887.1"/>
    <property type="molecule type" value="Genomic_DNA"/>
</dbReference>
<dbReference type="RefSeq" id="WP_211427779.1">
    <property type="nucleotide sequence ID" value="NZ_CP072648.1"/>
</dbReference>
<dbReference type="InterPro" id="IPR002528">
    <property type="entry name" value="MATE_fam"/>
</dbReference>
<evidence type="ECO:0000256" key="8">
    <source>
        <dbReference type="ARBA" id="ARBA00023136"/>
    </source>
</evidence>
<evidence type="ECO:0000256" key="2">
    <source>
        <dbReference type="ARBA" id="ARBA00022448"/>
    </source>
</evidence>
<evidence type="ECO:0000313" key="11">
    <source>
        <dbReference type="EMBL" id="QUW01887.1"/>
    </source>
</evidence>
<accession>A0ABX8B4I4</accession>
<comment type="subcellular location">
    <subcellularLocation>
        <location evidence="1">Cell membrane</location>
        <topology evidence="1">Multi-pass membrane protein</topology>
    </subcellularLocation>
</comment>
<feature type="transmembrane region" description="Helical" evidence="10">
    <location>
        <begin position="277"/>
        <end position="299"/>
    </location>
</feature>
<evidence type="ECO:0000256" key="6">
    <source>
        <dbReference type="ARBA" id="ARBA00022989"/>
    </source>
</evidence>
<feature type="transmembrane region" description="Helical" evidence="10">
    <location>
        <begin position="320"/>
        <end position="342"/>
    </location>
</feature>
<evidence type="ECO:0000256" key="10">
    <source>
        <dbReference type="SAM" id="Phobius"/>
    </source>
</evidence>
<dbReference type="PIRSF" id="PIRSF006603">
    <property type="entry name" value="DinF"/>
    <property type="match status" value="1"/>
</dbReference>
<evidence type="ECO:0000256" key="3">
    <source>
        <dbReference type="ARBA" id="ARBA00022449"/>
    </source>
</evidence>